<dbReference type="SUPFAM" id="SSF54373">
    <property type="entry name" value="FAD-linked reductases, C-terminal domain"/>
    <property type="match status" value="1"/>
</dbReference>
<name>A0A8C8B9R2_9STRI</name>
<evidence type="ECO:0008006" key="3">
    <source>
        <dbReference type="Google" id="ProtNLM"/>
    </source>
</evidence>
<proteinExistence type="predicted"/>
<keyword evidence="2" id="KW-1185">Reference proteome</keyword>
<dbReference type="AlphaFoldDB" id="A0A8C8B9R2"/>
<dbReference type="Gene3D" id="3.50.50.60">
    <property type="entry name" value="FAD/NAD(P)-binding domain"/>
    <property type="match status" value="1"/>
</dbReference>
<accession>A0A8C8B9R2</accession>
<dbReference type="PANTHER" id="PTHR42923:SF3">
    <property type="entry name" value="PROTOPORPHYRINOGEN OXIDASE"/>
    <property type="match status" value="1"/>
</dbReference>
<dbReference type="InterPro" id="IPR050464">
    <property type="entry name" value="Zeta_carotene_desat/Oxidored"/>
</dbReference>
<dbReference type="Proteomes" id="UP000694552">
    <property type="component" value="Unplaced"/>
</dbReference>
<evidence type="ECO:0000313" key="1">
    <source>
        <dbReference type="Ensembl" id="ENSOSUP00000016310.1"/>
    </source>
</evidence>
<reference evidence="1" key="2">
    <citation type="submission" date="2025-09" db="UniProtKB">
        <authorList>
            <consortium name="Ensembl"/>
        </authorList>
    </citation>
    <scope>IDENTIFICATION</scope>
</reference>
<evidence type="ECO:0000313" key="2">
    <source>
        <dbReference type="Proteomes" id="UP000694552"/>
    </source>
</evidence>
<dbReference type="GO" id="GO:0004729">
    <property type="term" value="F:oxygen-dependent protoporphyrinogen oxidase activity"/>
    <property type="evidence" value="ECO:0007669"/>
    <property type="project" value="TreeGrafter"/>
</dbReference>
<sequence>DGEPGRGAGGLPAPARRRAALPRAPAPPVMLGGAWFEQSFGEAATPALLLQRAQAAVREQLGLEPAPTRCIVRVHQACIPQYTLGHWQRTERIGRFLAEQQLPLSLIGASYAGVSVNDCIASARAAVGRLLGQPR</sequence>
<dbReference type="GO" id="GO:0006783">
    <property type="term" value="P:heme biosynthetic process"/>
    <property type="evidence" value="ECO:0007669"/>
    <property type="project" value="TreeGrafter"/>
</dbReference>
<dbReference type="GO" id="GO:0005743">
    <property type="term" value="C:mitochondrial inner membrane"/>
    <property type="evidence" value="ECO:0007669"/>
    <property type="project" value="TreeGrafter"/>
</dbReference>
<organism evidence="1 2">
    <name type="scientific">Otus sunia</name>
    <name type="common">Oriental scops-owl</name>
    <dbReference type="NCBI Taxonomy" id="257818"/>
    <lineage>
        <taxon>Eukaryota</taxon>
        <taxon>Metazoa</taxon>
        <taxon>Chordata</taxon>
        <taxon>Craniata</taxon>
        <taxon>Vertebrata</taxon>
        <taxon>Euteleostomi</taxon>
        <taxon>Archelosauria</taxon>
        <taxon>Archosauria</taxon>
        <taxon>Dinosauria</taxon>
        <taxon>Saurischia</taxon>
        <taxon>Theropoda</taxon>
        <taxon>Coelurosauria</taxon>
        <taxon>Aves</taxon>
        <taxon>Neognathae</taxon>
        <taxon>Neoaves</taxon>
        <taxon>Telluraves</taxon>
        <taxon>Strigiformes</taxon>
        <taxon>Strigidae</taxon>
        <taxon>Otus</taxon>
    </lineage>
</organism>
<protein>
    <recommendedName>
        <fullName evidence="3">Protoporphyrinogen oxidase</fullName>
    </recommendedName>
</protein>
<dbReference type="Ensembl" id="ENSOSUT00000016872.1">
    <property type="protein sequence ID" value="ENSOSUP00000016310.1"/>
    <property type="gene ID" value="ENSOSUG00000011641.1"/>
</dbReference>
<dbReference type="PANTHER" id="PTHR42923">
    <property type="entry name" value="PROTOPORPHYRINOGEN OXIDASE"/>
    <property type="match status" value="1"/>
</dbReference>
<reference evidence="1" key="1">
    <citation type="submission" date="2025-08" db="UniProtKB">
        <authorList>
            <consortium name="Ensembl"/>
        </authorList>
    </citation>
    <scope>IDENTIFICATION</scope>
</reference>
<dbReference type="InterPro" id="IPR036188">
    <property type="entry name" value="FAD/NAD-bd_sf"/>
</dbReference>